<dbReference type="GO" id="GO:0005829">
    <property type="term" value="C:cytosol"/>
    <property type="evidence" value="ECO:0007669"/>
    <property type="project" value="TreeGrafter"/>
</dbReference>
<dbReference type="SUPFAM" id="SSF52540">
    <property type="entry name" value="P-loop containing nucleoside triphosphate hydrolases"/>
    <property type="match status" value="1"/>
</dbReference>
<proteinExistence type="predicted"/>
<dbReference type="PROSITE" id="PS50110">
    <property type="entry name" value="RESPONSE_REGULATORY"/>
    <property type="match status" value="1"/>
</dbReference>
<dbReference type="GO" id="GO:0051782">
    <property type="term" value="P:negative regulation of cell division"/>
    <property type="evidence" value="ECO:0007669"/>
    <property type="project" value="TreeGrafter"/>
</dbReference>
<dbReference type="InterPro" id="IPR011006">
    <property type="entry name" value="CheY-like_superfamily"/>
</dbReference>
<dbReference type="GO" id="GO:0009898">
    <property type="term" value="C:cytoplasmic side of plasma membrane"/>
    <property type="evidence" value="ECO:0007669"/>
    <property type="project" value="TreeGrafter"/>
</dbReference>
<name>A0A7Z2JGE7_9BURK</name>
<dbReference type="PANTHER" id="PTHR43384">
    <property type="entry name" value="SEPTUM SITE-DETERMINING PROTEIN MIND HOMOLOG, CHLOROPLASTIC-RELATED"/>
    <property type="match status" value="1"/>
</dbReference>
<keyword evidence="1" id="KW-0597">Phosphoprotein</keyword>
<dbReference type="Proteomes" id="UP000433577">
    <property type="component" value="Chromosome 1"/>
</dbReference>
<dbReference type="SUPFAM" id="SSF52172">
    <property type="entry name" value="CheY-like"/>
    <property type="match status" value="1"/>
</dbReference>
<dbReference type="GO" id="GO:0000160">
    <property type="term" value="P:phosphorelay signal transduction system"/>
    <property type="evidence" value="ECO:0007669"/>
    <property type="project" value="InterPro"/>
</dbReference>
<protein>
    <submittedName>
        <fullName evidence="3">Fimbrial protein</fullName>
    </submittedName>
</protein>
<dbReference type="InterPro" id="IPR027417">
    <property type="entry name" value="P-loop_NTPase"/>
</dbReference>
<evidence type="ECO:0000259" key="2">
    <source>
        <dbReference type="PROSITE" id="PS50110"/>
    </source>
</evidence>
<accession>A0A7Z2JGE7</accession>
<sequence>MSGERAAAGAADSFVFASASEANARWLARALAAAGRVETVGLEAPLVAQRIAANIAQQMPSLLLVDFSHGHAAGASAVAAAAHASFAGLQVIAVGTLAEPESALAALRAGVRDFIDVAGDAGEALRIVRQVLDNRIEPVSRHGRLTALVGARAGVGVTTLAVHLGALLARGGAAHNRHTALLDLGLPAGDGALMLNAQEGFGFVDAVRNLRRFDQTFVHTALARHASGLALTTLPADLGALREVSYQAAVALLARLRAFFDQQIVDLGGFSNAEFVAQIAQSADRVWLVCDQNVASIVAAARQLDALRDGGVETANIRLVLNQHEAGLDPAPAQIAGRLELELAAVLPARRLALCQAANRAELLIDTAPRDPYVRALEALAAQLDGEHAAARVHKGPKPLDALKRFFPPSSKRS</sequence>
<dbReference type="AlphaFoldDB" id="A0A7Z2JGE7"/>
<dbReference type="EMBL" id="CP046913">
    <property type="protein sequence ID" value="QGZ62918.1"/>
    <property type="molecule type" value="Genomic_DNA"/>
</dbReference>
<evidence type="ECO:0000313" key="4">
    <source>
        <dbReference type="Proteomes" id="UP000433577"/>
    </source>
</evidence>
<reference evidence="3 4" key="1">
    <citation type="submission" date="2019-12" db="EMBL/GenBank/DDBJ databases">
        <title>Paraburkholderia acidiphila 7Q-K02 sp. nov and Paraburkholderia acidisoli DHF22 sp. nov., two strains isolated from forest soil.</title>
        <authorList>
            <person name="Gao Z."/>
            <person name="Qiu L."/>
        </authorList>
    </citation>
    <scope>NUCLEOTIDE SEQUENCE [LARGE SCALE GENOMIC DNA]</scope>
    <source>
        <strain evidence="3 4">DHF22</strain>
    </source>
</reference>
<dbReference type="InterPro" id="IPR050625">
    <property type="entry name" value="ParA/MinD_ATPase"/>
</dbReference>
<feature type="modified residue" description="4-aspartylphosphate" evidence="1">
    <location>
        <position position="66"/>
    </location>
</feature>
<evidence type="ECO:0000313" key="3">
    <source>
        <dbReference type="EMBL" id="QGZ62918.1"/>
    </source>
</evidence>
<dbReference type="GO" id="GO:0005524">
    <property type="term" value="F:ATP binding"/>
    <property type="evidence" value="ECO:0007669"/>
    <property type="project" value="TreeGrafter"/>
</dbReference>
<dbReference type="OrthoDB" id="8531995at2"/>
<gene>
    <name evidence="3" type="ORF">FAZ98_08095</name>
</gene>
<evidence type="ECO:0000256" key="1">
    <source>
        <dbReference type="PROSITE-ProRule" id="PRU00169"/>
    </source>
</evidence>
<dbReference type="Gene3D" id="3.40.50.300">
    <property type="entry name" value="P-loop containing nucleotide triphosphate hydrolases"/>
    <property type="match status" value="1"/>
</dbReference>
<dbReference type="Gene3D" id="3.40.50.2300">
    <property type="match status" value="1"/>
</dbReference>
<keyword evidence="4" id="KW-1185">Reference proteome</keyword>
<dbReference type="InterPro" id="IPR001789">
    <property type="entry name" value="Sig_transdc_resp-reg_receiver"/>
</dbReference>
<organism evidence="3 4">
    <name type="scientific">Paraburkholderia acidisoli</name>
    <dbReference type="NCBI Taxonomy" id="2571748"/>
    <lineage>
        <taxon>Bacteria</taxon>
        <taxon>Pseudomonadati</taxon>
        <taxon>Pseudomonadota</taxon>
        <taxon>Betaproteobacteria</taxon>
        <taxon>Burkholderiales</taxon>
        <taxon>Burkholderiaceae</taxon>
        <taxon>Paraburkholderia</taxon>
    </lineage>
</organism>
<dbReference type="KEGG" id="pacs:FAZ98_08095"/>
<dbReference type="PANTHER" id="PTHR43384:SF13">
    <property type="entry name" value="SLR0110 PROTEIN"/>
    <property type="match status" value="1"/>
</dbReference>
<dbReference type="GO" id="GO:0016887">
    <property type="term" value="F:ATP hydrolysis activity"/>
    <property type="evidence" value="ECO:0007669"/>
    <property type="project" value="TreeGrafter"/>
</dbReference>
<feature type="domain" description="Response regulatory" evidence="2">
    <location>
        <begin position="13"/>
        <end position="132"/>
    </location>
</feature>